<keyword evidence="3" id="KW-1185">Reference proteome</keyword>
<name>A0A5A7QNG4_STRAF</name>
<dbReference type="EMBL" id="BKCP01007404">
    <property type="protein sequence ID" value="GER46007.1"/>
    <property type="molecule type" value="Genomic_DNA"/>
</dbReference>
<proteinExistence type="predicted"/>
<accession>A0A5A7QNG4</accession>
<protein>
    <submittedName>
        <fullName evidence="2">Biotin synthase</fullName>
    </submittedName>
</protein>
<organism evidence="2 3">
    <name type="scientific">Striga asiatica</name>
    <name type="common">Asiatic witchweed</name>
    <name type="synonym">Buchnera asiatica</name>
    <dbReference type="NCBI Taxonomy" id="4170"/>
    <lineage>
        <taxon>Eukaryota</taxon>
        <taxon>Viridiplantae</taxon>
        <taxon>Streptophyta</taxon>
        <taxon>Embryophyta</taxon>
        <taxon>Tracheophyta</taxon>
        <taxon>Spermatophyta</taxon>
        <taxon>Magnoliopsida</taxon>
        <taxon>eudicotyledons</taxon>
        <taxon>Gunneridae</taxon>
        <taxon>Pentapetalae</taxon>
        <taxon>asterids</taxon>
        <taxon>lamiids</taxon>
        <taxon>Lamiales</taxon>
        <taxon>Orobanchaceae</taxon>
        <taxon>Buchnereae</taxon>
        <taxon>Striga</taxon>
    </lineage>
</organism>
<dbReference type="AlphaFoldDB" id="A0A5A7QNG4"/>
<gene>
    <name evidence="2" type="ORF">STAS_22997</name>
</gene>
<comment type="caution">
    <text evidence="2">The sequence shown here is derived from an EMBL/GenBank/DDBJ whole genome shotgun (WGS) entry which is preliminary data.</text>
</comment>
<feature type="region of interest" description="Disordered" evidence="1">
    <location>
        <begin position="23"/>
        <end position="75"/>
    </location>
</feature>
<dbReference type="Proteomes" id="UP000325081">
    <property type="component" value="Unassembled WGS sequence"/>
</dbReference>
<sequence length="107" mass="11763">MWILLFPEGNELDELSWVYEGDERDSVQGEEENRVEVGDLSGKSTVQQQPPGMEAPPALAHRSDGSTAAVPPPPPVLFKRRRIAIAVGRMNMSAQTDTCCHLSISLF</sequence>
<reference evidence="3" key="1">
    <citation type="journal article" date="2019" name="Curr. Biol.">
        <title>Genome Sequence of Striga asiatica Provides Insight into the Evolution of Plant Parasitism.</title>
        <authorList>
            <person name="Yoshida S."/>
            <person name="Kim S."/>
            <person name="Wafula E.K."/>
            <person name="Tanskanen J."/>
            <person name="Kim Y.M."/>
            <person name="Honaas L."/>
            <person name="Yang Z."/>
            <person name="Spallek T."/>
            <person name="Conn C.E."/>
            <person name="Ichihashi Y."/>
            <person name="Cheong K."/>
            <person name="Cui S."/>
            <person name="Der J.P."/>
            <person name="Gundlach H."/>
            <person name="Jiao Y."/>
            <person name="Hori C."/>
            <person name="Ishida J.K."/>
            <person name="Kasahara H."/>
            <person name="Kiba T."/>
            <person name="Kim M.S."/>
            <person name="Koo N."/>
            <person name="Laohavisit A."/>
            <person name="Lee Y.H."/>
            <person name="Lumba S."/>
            <person name="McCourt P."/>
            <person name="Mortimer J.C."/>
            <person name="Mutuku J.M."/>
            <person name="Nomura T."/>
            <person name="Sasaki-Sekimoto Y."/>
            <person name="Seto Y."/>
            <person name="Wang Y."/>
            <person name="Wakatake T."/>
            <person name="Sakakibara H."/>
            <person name="Demura T."/>
            <person name="Yamaguchi S."/>
            <person name="Yoneyama K."/>
            <person name="Manabe R.I."/>
            <person name="Nelson D.C."/>
            <person name="Schulman A.H."/>
            <person name="Timko M.P."/>
            <person name="dePamphilis C.W."/>
            <person name="Choi D."/>
            <person name="Shirasu K."/>
        </authorList>
    </citation>
    <scope>NUCLEOTIDE SEQUENCE [LARGE SCALE GENOMIC DNA]</scope>
    <source>
        <strain evidence="3">cv. UVA1</strain>
    </source>
</reference>
<evidence type="ECO:0000313" key="3">
    <source>
        <dbReference type="Proteomes" id="UP000325081"/>
    </source>
</evidence>
<evidence type="ECO:0000313" key="2">
    <source>
        <dbReference type="EMBL" id="GER46007.1"/>
    </source>
</evidence>
<evidence type="ECO:0000256" key="1">
    <source>
        <dbReference type="SAM" id="MobiDB-lite"/>
    </source>
</evidence>
<feature type="compositionally biased region" description="Basic and acidic residues" evidence="1">
    <location>
        <begin position="24"/>
        <end position="37"/>
    </location>
</feature>